<reference evidence="2 3" key="1">
    <citation type="journal article" date="2016" name="Mol. Biol. Evol.">
        <title>Comparative Genomics of Early-Diverging Mushroom-Forming Fungi Provides Insights into the Origins of Lignocellulose Decay Capabilities.</title>
        <authorList>
            <person name="Nagy L.G."/>
            <person name="Riley R."/>
            <person name="Tritt A."/>
            <person name="Adam C."/>
            <person name="Daum C."/>
            <person name="Floudas D."/>
            <person name="Sun H."/>
            <person name="Yadav J.S."/>
            <person name="Pangilinan J."/>
            <person name="Larsson K.H."/>
            <person name="Matsuura K."/>
            <person name="Barry K."/>
            <person name="Labutti K."/>
            <person name="Kuo R."/>
            <person name="Ohm R.A."/>
            <person name="Bhattacharya S.S."/>
            <person name="Shirouzu T."/>
            <person name="Yoshinaga Y."/>
            <person name="Martin F.M."/>
            <person name="Grigoriev I.V."/>
            <person name="Hibbett D.S."/>
        </authorList>
    </citation>
    <scope>NUCLEOTIDE SEQUENCE [LARGE SCALE GENOMIC DNA]</scope>
    <source>
        <strain evidence="2 3">HHB9708</strain>
    </source>
</reference>
<keyword evidence="3" id="KW-1185">Reference proteome</keyword>
<feature type="compositionally biased region" description="Basic residues" evidence="1">
    <location>
        <begin position="130"/>
        <end position="139"/>
    </location>
</feature>
<feature type="compositionally biased region" description="Polar residues" evidence="1">
    <location>
        <begin position="394"/>
        <end position="407"/>
    </location>
</feature>
<feature type="region of interest" description="Disordered" evidence="1">
    <location>
        <begin position="310"/>
        <end position="372"/>
    </location>
</feature>
<feature type="compositionally biased region" description="Low complexity" evidence="1">
    <location>
        <begin position="343"/>
        <end position="356"/>
    </location>
</feature>
<feature type="compositionally biased region" description="Polar residues" evidence="1">
    <location>
        <begin position="358"/>
        <end position="369"/>
    </location>
</feature>
<feature type="compositionally biased region" description="Low complexity" evidence="1">
    <location>
        <begin position="461"/>
        <end position="473"/>
    </location>
</feature>
<feature type="compositionally biased region" description="Polar residues" evidence="1">
    <location>
        <begin position="517"/>
        <end position="530"/>
    </location>
</feature>
<feature type="region of interest" description="Disordered" evidence="1">
    <location>
        <begin position="447"/>
        <end position="533"/>
    </location>
</feature>
<accession>A0A164WG61</accession>
<feature type="region of interest" description="Disordered" evidence="1">
    <location>
        <begin position="15"/>
        <end position="198"/>
    </location>
</feature>
<evidence type="ECO:0000313" key="2">
    <source>
        <dbReference type="EMBL" id="KZS95019.1"/>
    </source>
</evidence>
<evidence type="ECO:0000313" key="3">
    <source>
        <dbReference type="Proteomes" id="UP000076722"/>
    </source>
</evidence>
<dbReference type="EMBL" id="KV419402">
    <property type="protein sequence ID" value="KZS95019.1"/>
    <property type="molecule type" value="Genomic_DNA"/>
</dbReference>
<proteinExistence type="predicted"/>
<dbReference type="Proteomes" id="UP000076722">
    <property type="component" value="Unassembled WGS sequence"/>
</dbReference>
<sequence>MEQFDERMLSYSAFGPKHTKHWGTCMGKSSEAGTSVVMQRRSACGPNSRSKQTTQKADRIVGSRALSSPCPRKSSTKRTRGKAVSSSSGSEPATKRTRKRAVSSSSPESEPATKRTRKRTVSSSSPRSKPAAKRSRKKAASSSSPEPEPATKRTRKKALSVSSPGSEPATKPTQTKASTPNPRAPKKNKVCAKAPHPRELTRKVRVWGCQSPETRVKAILHPFRDFLDSIRETHDREVKFLMQYEPSDQTGYISPMDDDDKSSDNTDENTEAEKVDGQRVVEFYVGRRKFGVAELMRQLLSQLGTESSIPERKILDSENPDPISVEPGNIEPHDVGPQEVEPQNSTSSPSTPQRNSKSLEGQTPSQTVQAPADLADSCSLRELIPTPDHMSDLVNDSHTISVPRSHSPSTLLPDEMLSLNDWLHPDNGSNNWLDILNADASDLEIVSGGSSGSEVNWPPLSGSGSSESAVMSGLPDDSTPSYPPLASLHNQASVEEPSRSLPSRDNNSQQHIDDPTVSHSVTSPVLSDSETVPPPELNALAYLVGQKVHSDSASQSYSSGESLVQTSLVNSHGLGNQHTDPSSLSGIDSFVDPPRADVGEAGPCSSSEVHAMSSPRTALVFQSPVHATGGNRIPTLPRSLVAAFSPRQHSLAIPTFPRRSCSILDIHQHLSVSSIEILDVAKLAEGSSLFRPEFVGVVCALSFVDGLGVLDGGLERGYSTSLAKSSRRGTTDDVAESSHPPQHPFLARRIPGTMYEAVRNRFAGSE</sequence>
<feature type="compositionally biased region" description="Polar residues" evidence="1">
    <location>
        <begin position="160"/>
        <end position="181"/>
    </location>
</feature>
<name>A0A164WG61_9AGAM</name>
<feature type="region of interest" description="Disordered" evidence="1">
    <location>
        <begin position="720"/>
        <end position="746"/>
    </location>
</feature>
<protein>
    <submittedName>
        <fullName evidence="2">Uncharacterized protein</fullName>
    </submittedName>
</protein>
<feature type="region of interest" description="Disordered" evidence="1">
    <location>
        <begin position="246"/>
        <end position="274"/>
    </location>
</feature>
<feature type="region of interest" description="Disordered" evidence="1">
    <location>
        <begin position="386"/>
        <end position="407"/>
    </location>
</feature>
<feature type="compositionally biased region" description="Acidic residues" evidence="1">
    <location>
        <begin position="256"/>
        <end position="270"/>
    </location>
</feature>
<feature type="compositionally biased region" description="Polar residues" evidence="1">
    <location>
        <begin position="500"/>
        <end position="510"/>
    </location>
</feature>
<evidence type="ECO:0000256" key="1">
    <source>
        <dbReference type="SAM" id="MobiDB-lite"/>
    </source>
</evidence>
<organism evidence="2 3">
    <name type="scientific">Sistotremastrum niveocremeum HHB9708</name>
    <dbReference type="NCBI Taxonomy" id="1314777"/>
    <lineage>
        <taxon>Eukaryota</taxon>
        <taxon>Fungi</taxon>
        <taxon>Dikarya</taxon>
        <taxon>Basidiomycota</taxon>
        <taxon>Agaricomycotina</taxon>
        <taxon>Agaricomycetes</taxon>
        <taxon>Sistotremastrales</taxon>
        <taxon>Sistotremastraceae</taxon>
        <taxon>Sertulicium</taxon>
        <taxon>Sertulicium niveocremeum</taxon>
    </lineage>
</organism>
<dbReference type="AlphaFoldDB" id="A0A164WG61"/>
<gene>
    <name evidence="2" type="ORF">SISNIDRAFT_464694</name>
</gene>
<feature type="compositionally biased region" description="Polar residues" evidence="1">
    <location>
        <begin position="45"/>
        <end position="55"/>
    </location>
</feature>